<organism evidence="7 8">
    <name type="scientific">Paradevosia shaoguanensis</name>
    <dbReference type="NCBI Taxonomy" id="1335043"/>
    <lineage>
        <taxon>Bacteria</taxon>
        <taxon>Pseudomonadati</taxon>
        <taxon>Pseudomonadota</taxon>
        <taxon>Alphaproteobacteria</taxon>
        <taxon>Hyphomicrobiales</taxon>
        <taxon>Devosiaceae</taxon>
        <taxon>Paradevosia</taxon>
    </lineage>
</organism>
<evidence type="ECO:0000256" key="1">
    <source>
        <dbReference type="ARBA" id="ARBA00004651"/>
    </source>
</evidence>
<dbReference type="AlphaFoldDB" id="A0AA41QL71"/>
<feature type="transmembrane region" description="Helical" evidence="6">
    <location>
        <begin position="181"/>
        <end position="202"/>
    </location>
</feature>
<gene>
    <name evidence="7" type="ORF">ML536_08685</name>
</gene>
<dbReference type="RefSeq" id="WP_281735605.1">
    <property type="nucleotide sequence ID" value="NZ_JAKETQ010000001.1"/>
</dbReference>
<comment type="subcellular location">
    <subcellularLocation>
        <location evidence="1">Cell membrane</location>
        <topology evidence="1">Multi-pass membrane protein</topology>
    </subcellularLocation>
</comment>
<dbReference type="GO" id="GO:0015171">
    <property type="term" value="F:amino acid transmembrane transporter activity"/>
    <property type="evidence" value="ECO:0007669"/>
    <property type="project" value="TreeGrafter"/>
</dbReference>
<keyword evidence="2" id="KW-1003">Cell membrane</keyword>
<feature type="transmembrane region" description="Helical" evidence="6">
    <location>
        <begin position="113"/>
        <end position="138"/>
    </location>
</feature>
<dbReference type="PIRSF" id="PIRSF006324">
    <property type="entry name" value="LeuE"/>
    <property type="match status" value="1"/>
</dbReference>
<evidence type="ECO:0000313" key="7">
    <source>
        <dbReference type="EMBL" id="MCI0126901.1"/>
    </source>
</evidence>
<name>A0AA41QL71_9HYPH</name>
<feature type="transmembrane region" description="Helical" evidence="6">
    <location>
        <begin position="49"/>
        <end position="68"/>
    </location>
</feature>
<keyword evidence="3 6" id="KW-0812">Transmembrane</keyword>
<dbReference type="Proteomes" id="UP001156140">
    <property type="component" value="Unassembled WGS sequence"/>
</dbReference>
<protein>
    <submittedName>
        <fullName evidence="7">LysE family translocator</fullName>
    </submittedName>
</protein>
<feature type="transmembrane region" description="Helical" evidence="6">
    <location>
        <begin position="12"/>
        <end position="37"/>
    </location>
</feature>
<proteinExistence type="predicted"/>
<comment type="caution">
    <text evidence="7">The sequence shown here is derived from an EMBL/GenBank/DDBJ whole genome shotgun (WGS) entry which is preliminary data.</text>
</comment>
<evidence type="ECO:0000256" key="5">
    <source>
        <dbReference type="ARBA" id="ARBA00023136"/>
    </source>
</evidence>
<evidence type="ECO:0000256" key="4">
    <source>
        <dbReference type="ARBA" id="ARBA00022989"/>
    </source>
</evidence>
<evidence type="ECO:0000313" key="8">
    <source>
        <dbReference type="Proteomes" id="UP001156140"/>
    </source>
</evidence>
<keyword evidence="8" id="KW-1185">Reference proteome</keyword>
<evidence type="ECO:0000256" key="6">
    <source>
        <dbReference type="SAM" id="Phobius"/>
    </source>
</evidence>
<evidence type="ECO:0000256" key="2">
    <source>
        <dbReference type="ARBA" id="ARBA00022475"/>
    </source>
</evidence>
<dbReference type="PANTHER" id="PTHR30086:SF20">
    <property type="entry name" value="ARGININE EXPORTER PROTEIN ARGO-RELATED"/>
    <property type="match status" value="1"/>
</dbReference>
<feature type="transmembrane region" description="Helical" evidence="6">
    <location>
        <begin position="144"/>
        <end position="169"/>
    </location>
</feature>
<accession>A0AA41QL71</accession>
<sequence length="206" mass="22129">MFDLASLTTFIIAAFVVVIVPGITVSAIVSTALARGFKAGMLIELGAQIGRLSMVVLVAVALEAVTVAVTASFFWIKLVGAVYLAWIGWGYLSSRSSITLDKSRTEPTAWRQVVSGFFVLWSNPKAFLFFGAFLPQFVNPNYPAWPQVVILGVIEMGAALITDTAYIIIASRARHLLTGKLAQYVNKAAGVILIGAAVWLALQHQA</sequence>
<keyword evidence="5 6" id="KW-0472">Membrane</keyword>
<dbReference type="EMBL" id="JALAZD010000001">
    <property type="protein sequence ID" value="MCI0126901.1"/>
    <property type="molecule type" value="Genomic_DNA"/>
</dbReference>
<dbReference type="Pfam" id="PF01810">
    <property type="entry name" value="LysE"/>
    <property type="match status" value="1"/>
</dbReference>
<reference evidence="7" key="1">
    <citation type="submission" date="2022-03" db="EMBL/GenBank/DDBJ databases">
        <title>The complete genome sequence of a Methyloterrigena soli.</title>
        <authorList>
            <person name="Zi Z."/>
        </authorList>
    </citation>
    <scope>NUCLEOTIDE SEQUENCE</scope>
    <source>
        <strain evidence="7">M48</strain>
    </source>
</reference>
<dbReference type="GO" id="GO:0005886">
    <property type="term" value="C:plasma membrane"/>
    <property type="evidence" value="ECO:0007669"/>
    <property type="project" value="UniProtKB-SubCell"/>
</dbReference>
<keyword evidence="4 6" id="KW-1133">Transmembrane helix</keyword>
<dbReference type="InterPro" id="IPR001123">
    <property type="entry name" value="LeuE-type"/>
</dbReference>
<evidence type="ECO:0000256" key="3">
    <source>
        <dbReference type="ARBA" id="ARBA00022692"/>
    </source>
</evidence>
<dbReference type="PANTHER" id="PTHR30086">
    <property type="entry name" value="ARGININE EXPORTER PROTEIN ARGO"/>
    <property type="match status" value="1"/>
</dbReference>
<feature type="transmembrane region" description="Helical" evidence="6">
    <location>
        <begin position="74"/>
        <end position="92"/>
    </location>
</feature>